<proteinExistence type="predicted"/>
<dbReference type="RefSeq" id="WP_213672209.1">
    <property type="nucleotide sequence ID" value="NZ_JAHCDA010000005.1"/>
</dbReference>
<dbReference type="InterPro" id="IPR039556">
    <property type="entry name" value="ICL/PEPM"/>
</dbReference>
<dbReference type="CDD" id="cd00377">
    <property type="entry name" value="ICL_PEPM"/>
    <property type="match status" value="1"/>
</dbReference>
<organism evidence="1 2">
    <name type="scientific">Roseococcus pinisoli</name>
    <dbReference type="NCBI Taxonomy" id="2835040"/>
    <lineage>
        <taxon>Bacteria</taxon>
        <taxon>Pseudomonadati</taxon>
        <taxon>Pseudomonadota</taxon>
        <taxon>Alphaproteobacteria</taxon>
        <taxon>Acetobacterales</taxon>
        <taxon>Roseomonadaceae</taxon>
        <taxon>Roseococcus</taxon>
    </lineage>
</organism>
<dbReference type="Gene3D" id="3.20.20.60">
    <property type="entry name" value="Phosphoenolpyruvate-binding domains"/>
    <property type="match status" value="1"/>
</dbReference>
<dbReference type="SUPFAM" id="SSF51621">
    <property type="entry name" value="Phosphoenolpyruvate/pyruvate domain"/>
    <property type="match status" value="1"/>
</dbReference>
<dbReference type="PANTHER" id="PTHR42905">
    <property type="entry name" value="PHOSPHOENOLPYRUVATE CARBOXYLASE"/>
    <property type="match status" value="1"/>
</dbReference>
<dbReference type="EMBL" id="JAHCDA010000005">
    <property type="protein sequence ID" value="MBS7813512.1"/>
    <property type="molecule type" value="Genomic_DNA"/>
</dbReference>
<sequence>MSAAYEKFRDLHRSGCFVMPNPWDGGSAVLLAREGFPALASTSLGIAFAMGVPDGRAALSREVSIENAAMIHRLTGLPVNGDLEDGFGPSPEDCVLTVEASIAAGLAGLGIEDTTADPADPIHGFDAAVARVKAAARAAKGRILLTGRTDNFLNGRPDLDDTIRRLQAFAEVGADVLYAPGLSDMAAIEAVVKAVAPLPVNIVMGPRSGAVPVSVLAAAGVRRISIGGGLYRQAMGAMVGAARRLRDGDLDILGGAPTSAEITRLLPPLA</sequence>
<dbReference type="PANTHER" id="PTHR42905:SF16">
    <property type="entry name" value="CARBOXYPHOSPHONOENOLPYRUVATE PHOSPHONOMUTASE-LIKE PROTEIN (AFU_ORTHOLOGUE AFUA_5G07230)"/>
    <property type="match status" value="1"/>
</dbReference>
<dbReference type="Pfam" id="PF13714">
    <property type="entry name" value="PEP_mutase"/>
    <property type="match status" value="1"/>
</dbReference>
<accession>A0ABS5QIV6</accession>
<keyword evidence="1" id="KW-0456">Lyase</keyword>
<dbReference type="GO" id="GO:0016829">
    <property type="term" value="F:lyase activity"/>
    <property type="evidence" value="ECO:0007669"/>
    <property type="project" value="UniProtKB-KW"/>
</dbReference>
<protein>
    <submittedName>
        <fullName evidence="1">Isocitrate lyase/phosphoenolpyruvate mutase family protein</fullName>
    </submittedName>
</protein>
<evidence type="ECO:0000313" key="1">
    <source>
        <dbReference type="EMBL" id="MBS7813512.1"/>
    </source>
</evidence>
<evidence type="ECO:0000313" key="2">
    <source>
        <dbReference type="Proteomes" id="UP000766336"/>
    </source>
</evidence>
<keyword evidence="2" id="KW-1185">Reference proteome</keyword>
<dbReference type="InterPro" id="IPR015813">
    <property type="entry name" value="Pyrv/PenolPyrv_kinase-like_dom"/>
</dbReference>
<reference evidence="1 2" key="1">
    <citation type="submission" date="2021-05" db="EMBL/GenBank/DDBJ databases">
        <title>Roseococcus sp. XZZS9, whole genome shotgun sequencing project.</title>
        <authorList>
            <person name="Zhao G."/>
            <person name="Shen L."/>
        </authorList>
    </citation>
    <scope>NUCLEOTIDE SEQUENCE [LARGE SCALE GENOMIC DNA]</scope>
    <source>
        <strain evidence="1 2">XZZS9</strain>
    </source>
</reference>
<dbReference type="Proteomes" id="UP000766336">
    <property type="component" value="Unassembled WGS sequence"/>
</dbReference>
<comment type="caution">
    <text evidence="1">The sequence shown here is derived from an EMBL/GenBank/DDBJ whole genome shotgun (WGS) entry which is preliminary data.</text>
</comment>
<name>A0ABS5QIV6_9PROT</name>
<gene>
    <name evidence="1" type="ORF">KHU32_21405</name>
</gene>
<dbReference type="InterPro" id="IPR040442">
    <property type="entry name" value="Pyrv_kinase-like_dom_sf"/>
</dbReference>